<dbReference type="RefSeq" id="WP_114789245.1">
    <property type="nucleotide sequence ID" value="NZ_CP139960.1"/>
</dbReference>
<protein>
    <submittedName>
        <fullName evidence="2">SH3 domain-containing protein</fullName>
    </submittedName>
</protein>
<proteinExistence type="predicted"/>
<dbReference type="Gene3D" id="2.30.30.40">
    <property type="entry name" value="SH3 Domains"/>
    <property type="match status" value="1"/>
</dbReference>
<sequence length="406" mass="46375">MRYPIFLLLTLLIISYVSAQNNNSFYIISSSKVYDMPSTKGKAIGVYARGGVATELKKFNNGWSEILVENGDKAYIPSRFLAASLNARDNYEPDPDDFVLPGEADAEYGSPHLFITAASVKARALFAKNKPVAKIYRTNEPVPVSYLPYDSNRLVKIGGGVFAGDRSAWLFTQRRFLGRKLNFEKTVSEYNTLPKTDTAKRKMLAERIYEMSWRDNKSNNLQGIRLFRNHQKETGNNQLYQQLAFDEFLLKATQEAEQQKSTAFDESPIRFTISGKMLPAHFTEKDILDIPLSRKIITNGTGYPECGVEVTKEYAFDHFKVYHSQTETLTYFPQIRFHQKEIAITIAGFVIDGDTTEETFLKKLGKFVTYDWLDKPHVYYISGDGDALALTFKNGKAVLYEYWFYC</sequence>
<keyword evidence="3" id="KW-1185">Reference proteome</keyword>
<organism evidence="2 3">
    <name type="scientific">Niabella yanshanensis</name>
    <dbReference type="NCBI Taxonomy" id="577386"/>
    <lineage>
        <taxon>Bacteria</taxon>
        <taxon>Pseudomonadati</taxon>
        <taxon>Bacteroidota</taxon>
        <taxon>Chitinophagia</taxon>
        <taxon>Chitinophagales</taxon>
        <taxon>Chitinophagaceae</taxon>
        <taxon>Niabella</taxon>
    </lineage>
</organism>
<name>A0ABZ0WCU7_9BACT</name>
<keyword evidence="1" id="KW-0732">Signal</keyword>
<accession>A0ABZ0WCU7</accession>
<feature type="chain" id="PRO_5045623983" evidence="1">
    <location>
        <begin position="20"/>
        <end position="406"/>
    </location>
</feature>
<dbReference type="Proteomes" id="UP001325680">
    <property type="component" value="Chromosome"/>
</dbReference>
<dbReference type="EMBL" id="CP139960">
    <property type="protein sequence ID" value="WQD39842.1"/>
    <property type="molecule type" value="Genomic_DNA"/>
</dbReference>
<reference evidence="2 3" key="1">
    <citation type="submission" date="2023-12" db="EMBL/GenBank/DDBJ databases">
        <title>Genome sequencing and assembly of bacterial species from a model synthetic community.</title>
        <authorList>
            <person name="Hogle S.L."/>
        </authorList>
    </citation>
    <scope>NUCLEOTIDE SEQUENCE [LARGE SCALE GENOMIC DNA]</scope>
    <source>
        <strain evidence="2 3">HAMBI_3031</strain>
    </source>
</reference>
<evidence type="ECO:0000256" key="1">
    <source>
        <dbReference type="SAM" id="SignalP"/>
    </source>
</evidence>
<feature type="signal peptide" evidence="1">
    <location>
        <begin position="1"/>
        <end position="19"/>
    </location>
</feature>
<gene>
    <name evidence="2" type="ORF">U0035_06730</name>
</gene>
<evidence type="ECO:0000313" key="3">
    <source>
        <dbReference type="Proteomes" id="UP001325680"/>
    </source>
</evidence>
<evidence type="ECO:0000313" key="2">
    <source>
        <dbReference type="EMBL" id="WQD39842.1"/>
    </source>
</evidence>